<dbReference type="Proteomes" id="UP001548713">
    <property type="component" value="Unassembled WGS sequence"/>
</dbReference>
<dbReference type="RefSeq" id="WP_353984290.1">
    <property type="nucleotide sequence ID" value="NZ_JBEWLY010000014.1"/>
</dbReference>
<comment type="caution">
    <text evidence="1">The sequence shown here is derived from an EMBL/GenBank/DDBJ whole genome shotgun (WGS) entry which is preliminary data.</text>
</comment>
<sequence length="164" mass="17733">MSGAQVRAMLSSAARLARQLDLASSRGRRLLGQDAPPLLAELHDWPQWLREPEAERQRIFAVTALCASNDALGRVISGDTLRAYADKVSEPLLEEILTHAGPGGAPLPTAEALTTAGQAHARRALPHRLALRLGLQPVHDREAARHVADAETMVRRAPVLEVGR</sequence>
<accession>A0ABV2D2C3</accession>
<reference evidence="1 2" key="1">
    <citation type="submission" date="2024-07" db="EMBL/GenBank/DDBJ databases">
        <title>Novosphingobium kalidii RD2P27.</title>
        <authorList>
            <person name="Sun J.-Q."/>
        </authorList>
    </citation>
    <scope>NUCLEOTIDE SEQUENCE [LARGE SCALE GENOMIC DNA]</scope>
    <source>
        <strain evidence="1 2">RD2P27</strain>
    </source>
</reference>
<name>A0ABV2D2C3_9SPHN</name>
<protein>
    <submittedName>
        <fullName evidence="1">Uncharacterized protein</fullName>
    </submittedName>
</protein>
<proteinExistence type="predicted"/>
<organism evidence="1 2">
    <name type="scientific">Novosphingobium kalidii</name>
    <dbReference type="NCBI Taxonomy" id="3230299"/>
    <lineage>
        <taxon>Bacteria</taxon>
        <taxon>Pseudomonadati</taxon>
        <taxon>Pseudomonadota</taxon>
        <taxon>Alphaproteobacteria</taxon>
        <taxon>Sphingomonadales</taxon>
        <taxon>Sphingomonadaceae</taxon>
        <taxon>Novosphingobium</taxon>
    </lineage>
</organism>
<evidence type="ECO:0000313" key="2">
    <source>
        <dbReference type="Proteomes" id="UP001548713"/>
    </source>
</evidence>
<dbReference type="EMBL" id="JBEWLY010000014">
    <property type="protein sequence ID" value="MET1755794.1"/>
    <property type="molecule type" value="Genomic_DNA"/>
</dbReference>
<keyword evidence="2" id="KW-1185">Reference proteome</keyword>
<evidence type="ECO:0000313" key="1">
    <source>
        <dbReference type="EMBL" id="MET1755794.1"/>
    </source>
</evidence>
<gene>
    <name evidence="1" type="ORF">ABVV53_10040</name>
</gene>